<dbReference type="PANTHER" id="PTHR47134">
    <property type="entry name" value="TUMOR NECROSIS FACTOR RECEPTOR SUPERFAMILY MEMBER 11A"/>
    <property type="match status" value="1"/>
</dbReference>
<dbReference type="GO" id="GO:0045780">
    <property type="term" value="P:positive regulation of bone resorption"/>
    <property type="evidence" value="ECO:0007669"/>
    <property type="project" value="TreeGrafter"/>
</dbReference>
<dbReference type="PRINTS" id="PR01974">
    <property type="entry name" value="TNFACTORR11A"/>
</dbReference>
<dbReference type="GO" id="GO:0048535">
    <property type="term" value="P:lymph node development"/>
    <property type="evidence" value="ECO:0007669"/>
    <property type="project" value="TreeGrafter"/>
</dbReference>
<dbReference type="CTD" id="8792"/>
<feature type="compositionally biased region" description="Polar residues" evidence="16">
    <location>
        <begin position="370"/>
        <end position="386"/>
    </location>
</feature>
<dbReference type="GeneID" id="105987596"/>
<name>A0A1S3FE75_DIPOR</name>
<evidence type="ECO:0000256" key="12">
    <source>
        <dbReference type="ARBA" id="ARBA00031089"/>
    </source>
</evidence>
<dbReference type="Pfam" id="PF00020">
    <property type="entry name" value="TNFR_c6"/>
    <property type="match status" value="2"/>
</dbReference>
<feature type="region of interest" description="Disordered" evidence="16">
    <location>
        <begin position="410"/>
        <end position="590"/>
    </location>
</feature>
<feature type="region of interest" description="Disordered" evidence="16">
    <location>
        <begin position="358"/>
        <end position="393"/>
    </location>
</feature>
<dbReference type="AlphaFoldDB" id="A0A1S3FE75"/>
<organism evidence="19 20">
    <name type="scientific">Dipodomys ordii</name>
    <name type="common">Ord's kangaroo rat</name>
    <dbReference type="NCBI Taxonomy" id="10020"/>
    <lineage>
        <taxon>Eukaryota</taxon>
        <taxon>Metazoa</taxon>
        <taxon>Chordata</taxon>
        <taxon>Craniata</taxon>
        <taxon>Vertebrata</taxon>
        <taxon>Euteleostomi</taxon>
        <taxon>Mammalia</taxon>
        <taxon>Eutheria</taxon>
        <taxon>Euarchontoglires</taxon>
        <taxon>Glires</taxon>
        <taxon>Rodentia</taxon>
        <taxon>Castorimorpha</taxon>
        <taxon>Heteromyidae</taxon>
        <taxon>Dipodomyinae</taxon>
        <taxon>Dipodomys</taxon>
    </lineage>
</organism>
<evidence type="ECO:0000256" key="17">
    <source>
        <dbReference type="SAM" id="Phobius"/>
    </source>
</evidence>
<gene>
    <name evidence="20" type="primary">Tnfrsf11a</name>
</gene>
<evidence type="ECO:0000256" key="2">
    <source>
        <dbReference type="ARBA" id="ARBA00015766"/>
    </source>
</evidence>
<accession>A0A1S3FE75</accession>
<evidence type="ECO:0000256" key="5">
    <source>
        <dbReference type="ARBA" id="ARBA00022737"/>
    </source>
</evidence>
<comment type="caution">
    <text evidence="15">Lacks conserved residue(s) required for the propagation of feature annotation.</text>
</comment>
<feature type="domain" description="TNFR-Cys" evidence="18">
    <location>
        <begin position="49"/>
        <end position="84"/>
    </location>
</feature>
<dbReference type="GO" id="GO:0070555">
    <property type="term" value="P:response to interleukin-1"/>
    <property type="evidence" value="ECO:0007669"/>
    <property type="project" value="TreeGrafter"/>
</dbReference>
<feature type="disulfide bond" evidence="15">
    <location>
        <begin position="66"/>
        <end position="84"/>
    </location>
</feature>
<keyword evidence="5" id="KW-0677">Repeat</keyword>
<dbReference type="GO" id="GO:0009897">
    <property type="term" value="C:external side of plasma membrane"/>
    <property type="evidence" value="ECO:0007669"/>
    <property type="project" value="TreeGrafter"/>
</dbReference>
<evidence type="ECO:0000256" key="9">
    <source>
        <dbReference type="ARBA" id="ARBA00023157"/>
    </source>
</evidence>
<keyword evidence="4" id="KW-0732">Signal</keyword>
<evidence type="ECO:0000313" key="20">
    <source>
        <dbReference type="RefSeq" id="XP_012874349.1"/>
    </source>
</evidence>
<sequence>MASGKHKSLRSNPSNGTIDLSNLFLQSLFRVYMNIPLYGVQVTVQVAPPCSRDRQYELHGRCCSRCEPGKYMSSKCTTTSDSVCLPCGPEEYLETWNEEDKCLLHKVCDTGKGLVALDPGNRTAPRRCVCTAGYHWSQDCQCCRRNTECAPGSGARPLQLNTDTVCEPCPLGEFSDTFSSTGRCKPWTNCTILGKTETRHGTEKSDVVCSSLPPGSPPMEPQYLPGLIIVLLFVTVVVLVAVIFGVYYRKKGKALTANLWHWVNDACGSLSGNKEASGDSRAGAHPTASSQRDACEGVLLLTLEQKMVLEEACSLDGAGAWGHLCAGGRARAPGEDAGVFSLVSEEEMEGDPFRQIPTEDEYVDRPPQTPDSSLHPSPPGSKSTPPFSEPLEVGENDRFSQCFLGTESLGESESCLSTGPPSRTDWMPGSPEKNLGKQVEGSSGPPWGDSPEAAEAGEDAQPATCSPKCGPSPQCAQGLGLPTEDVAGRGEGGAPPKAGAQEGLAGSARGGTAGAPGDHPPASGPRPAPARESGSRAWLPSLRHLRPSRAPPPPRALRSRLSRGCPRPDSTSPVPAGTVTGNSNSTFISSGQVMNFKGDIIVVYVSQTSQEGAAGAGSGAAGAEPEPEPEPMACPVQEETLGHPDSFAGNGPRFLDTCAGPGLPPEPEKASRPVQEQGAAEA</sequence>
<feature type="compositionally biased region" description="Polar residues" evidence="16">
    <location>
        <begin position="410"/>
        <end position="421"/>
    </location>
</feature>
<evidence type="ECO:0000256" key="14">
    <source>
        <dbReference type="ARBA" id="ARBA00045871"/>
    </source>
</evidence>
<feature type="disulfide bond" evidence="15">
    <location>
        <begin position="63"/>
        <end position="76"/>
    </location>
</feature>
<dbReference type="InterPro" id="IPR001368">
    <property type="entry name" value="TNFR/NGFR_Cys_rich_reg"/>
</dbReference>
<keyword evidence="11" id="KW-0325">Glycoprotein</keyword>
<dbReference type="FunCoup" id="A0A1S3FE75">
    <property type="interactions" value="477"/>
</dbReference>
<reference evidence="20" key="1">
    <citation type="submission" date="2025-08" db="UniProtKB">
        <authorList>
            <consortium name="RefSeq"/>
        </authorList>
    </citation>
    <scope>IDENTIFICATION</scope>
    <source>
        <tissue evidence="20">Kidney</tissue>
    </source>
</reference>
<dbReference type="InterPro" id="IPR053075">
    <property type="entry name" value="TNFRSF11A"/>
</dbReference>
<dbReference type="GO" id="GO:0060749">
    <property type="term" value="P:mammary gland alveolus development"/>
    <property type="evidence" value="ECO:0007669"/>
    <property type="project" value="TreeGrafter"/>
</dbReference>
<comment type="function">
    <text evidence="14">Receptor for TNFSF5/CD40LG. Transduces TRAF6- and MAP3K8-mediated signals that activate ERK in macrophages and B cells, leading to induction of immunoglobulin secretion.</text>
</comment>
<evidence type="ECO:0000256" key="10">
    <source>
        <dbReference type="ARBA" id="ARBA00023170"/>
    </source>
</evidence>
<dbReference type="Pfam" id="PF18278">
    <property type="entry name" value="RANK_CRD_2"/>
    <property type="match status" value="1"/>
</dbReference>
<evidence type="ECO:0000313" key="19">
    <source>
        <dbReference type="Proteomes" id="UP000081671"/>
    </source>
</evidence>
<dbReference type="GO" id="GO:0006952">
    <property type="term" value="P:defense response"/>
    <property type="evidence" value="ECO:0007669"/>
    <property type="project" value="UniProtKB-ARBA"/>
</dbReference>
<keyword evidence="9 15" id="KW-1015">Disulfide bond</keyword>
<keyword evidence="3 17" id="KW-0812">Transmembrane</keyword>
<keyword evidence="8 17" id="KW-0472">Membrane</keyword>
<feature type="region of interest" description="Disordered" evidence="16">
    <location>
        <begin position="610"/>
        <end position="682"/>
    </location>
</feature>
<feature type="repeat" description="TNFR-Cys" evidence="15">
    <location>
        <begin position="49"/>
        <end position="84"/>
    </location>
</feature>
<dbReference type="GO" id="GO:0019955">
    <property type="term" value="F:cytokine binding"/>
    <property type="evidence" value="ECO:0007669"/>
    <property type="project" value="TreeGrafter"/>
</dbReference>
<evidence type="ECO:0000256" key="6">
    <source>
        <dbReference type="ARBA" id="ARBA00022859"/>
    </source>
</evidence>
<dbReference type="GO" id="GO:0001503">
    <property type="term" value="P:ossification"/>
    <property type="evidence" value="ECO:0007669"/>
    <property type="project" value="TreeGrafter"/>
</dbReference>
<dbReference type="PROSITE" id="PS50050">
    <property type="entry name" value="TNFR_NGFR_2"/>
    <property type="match status" value="1"/>
</dbReference>
<dbReference type="PANTHER" id="PTHR47134:SF1">
    <property type="entry name" value="TUMOR NECROSIS FACTOR RECEPTOR SUPERFAMILY MEMBER 11A"/>
    <property type="match status" value="1"/>
</dbReference>
<keyword evidence="10 20" id="KW-0675">Receptor</keyword>
<proteinExistence type="predicted"/>
<feature type="transmembrane region" description="Helical" evidence="17">
    <location>
        <begin position="223"/>
        <end position="248"/>
    </location>
</feature>
<dbReference type="STRING" id="10020.ENSDORP00000011791"/>
<keyword evidence="7 17" id="KW-1133">Transmembrane helix</keyword>
<dbReference type="SMART" id="SM00208">
    <property type="entry name" value="TNFR"/>
    <property type="match status" value="4"/>
</dbReference>
<evidence type="ECO:0000256" key="3">
    <source>
        <dbReference type="ARBA" id="ARBA00022692"/>
    </source>
</evidence>
<evidence type="ECO:0000256" key="8">
    <source>
        <dbReference type="ARBA" id="ARBA00023136"/>
    </source>
</evidence>
<evidence type="ECO:0000256" key="15">
    <source>
        <dbReference type="PROSITE-ProRule" id="PRU00206"/>
    </source>
</evidence>
<dbReference type="PROSITE" id="PS00652">
    <property type="entry name" value="TNFR_NGFR_1"/>
    <property type="match status" value="1"/>
</dbReference>
<dbReference type="GO" id="GO:0072674">
    <property type="term" value="P:multinuclear osteoclast differentiation"/>
    <property type="evidence" value="ECO:0007669"/>
    <property type="project" value="TreeGrafter"/>
</dbReference>
<dbReference type="CDD" id="cd13411">
    <property type="entry name" value="TNFRSF11A"/>
    <property type="match status" value="1"/>
</dbReference>
<feature type="compositionally biased region" description="Pro residues" evidence="16">
    <location>
        <begin position="518"/>
        <end position="528"/>
    </location>
</feature>
<dbReference type="GO" id="GO:0023035">
    <property type="term" value="P:CD40 signaling pathway"/>
    <property type="evidence" value="ECO:0007669"/>
    <property type="project" value="UniProtKB-ARBA"/>
</dbReference>
<dbReference type="GO" id="GO:0010468">
    <property type="term" value="P:regulation of gene expression"/>
    <property type="evidence" value="ECO:0007669"/>
    <property type="project" value="UniProtKB-ARBA"/>
</dbReference>
<keyword evidence="19" id="KW-1185">Reference proteome</keyword>
<dbReference type="GO" id="GO:0006874">
    <property type="term" value="P:intracellular calcium ion homeostasis"/>
    <property type="evidence" value="ECO:0007669"/>
    <property type="project" value="UniProtKB-ARBA"/>
</dbReference>
<dbReference type="Gene3D" id="2.10.50.10">
    <property type="entry name" value="Tumor Necrosis Factor Receptor, subunit A, domain 2"/>
    <property type="match status" value="2"/>
</dbReference>
<dbReference type="GO" id="GO:0010557">
    <property type="term" value="P:positive regulation of macromolecule biosynthetic process"/>
    <property type="evidence" value="ECO:0007669"/>
    <property type="project" value="UniProtKB-ARBA"/>
</dbReference>
<comment type="subcellular location">
    <subcellularLocation>
        <location evidence="1">Membrane</location>
        <topology evidence="1">Single-pass type I membrane protein</topology>
    </subcellularLocation>
</comment>
<dbReference type="Proteomes" id="UP000081671">
    <property type="component" value="Unplaced"/>
</dbReference>
<dbReference type="InterPro" id="IPR022361">
    <property type="entry name" value="TNFR_11A"/>
</dbReference>
<dbReference type="RefSeq" id="XP_012874349.1">
    <property type="nucleotide sequence ID" value="XM_013018895.1"/>
</dbReference>
<evidence type="ECO:0000256" key="11">
    <source>
        <dbReference type="ARBA" id="ARBA00023180"/>
    </source>
</evidence>
<dbReference type="OrthoDB" id="9889060at2759"/>
<dbReference type="SUPFAM" id="SSF57586">
    <property type="entry name" value="TNF receptor-like"/>
    <property type="match status" value="2"/>
</dbReference>
<dbReference type="GO" id="GO:0051094">
    <property type="term" value="P:positive regulation of developmental process"/>
    <property type="evidence" value="ECO:0007669"/>
    <property type="project" value="UniProtKB-ARBA"/>
</dbReference>
<evidence type="ECO:0000256" key="13">
    <source>
        <dbReference type="ARBA" id="ARBA00032719"/>
    </source>
</evidence>
<keyword evidence="6" id="KW-0391">Immunity</keyword>
<dbReference type="GO" id="GO:0005031">
    <property type="term" value="F:tumor necrosis factor receptor activity"/>
    <property type="evidence" value="ECO:0007669"/>
    <property type="project" value="TreeGrafter"/>
</dbReference>
<protein>
    <recommendedName>
        <fullName evidence="2">Tumor necrosis factor receptor superfamily member 5</fullName>
    </recommendedName>
    <alternativeName>
        <fullName evidence="12">B-cell surface antigen CD40</fullName>
    </alternativeName>
    <alternativeName>
        <fullName evidence="13">CD40L receptor</fullName>
    </alternativeName>
</protein>
<dbReference type="InterPro" id="IPR041648">
    <property type="entry name" value="RANK_CRD_2"/>
</dbReference>
<dbReference type="InParanoid" id="A0A1S3FE75"/>
<feature type="compositionally biased region" description="Polar residues" evidence="16">
    <location>
        <begin position="569"/>
        <end position="590"/>
    </location>
</feature>
<evidence type="ECO:0000256" key="16">
    <source>
        <dbReference type="SAM" id="MobiDB-lite"/>
    </source>
</evidence>
<evidence type="ECO:0000256" key="7">
    <source>
        <dbReference type="ARBA" id="ARBA00022989"/>
    </source>
</evidence>
<evidence type="ECO:0000256" key="1">
    <source>
        <dbReference type="ARBA" id="ARBA00004479"/>
    </source>
</evidence>
<dbReference type="KEGG" id="dord:105987596"/>
<dbReference type="GO" id="GO:0045935">
    <property type="term" value="P:positive regulation of nucleobase-containing compound metabolic process"/>
    <property type="evidence" value="ECO:0007669"/>
    <property type="project" value="UniProtKB-ARBA"/>
</dbReference>
<dbReference type="FunFam" id="2.10.50.10:FF:000041">
    <property type="entry name" value="Tumor necrosis factor receptor superfamily member 5"/>
    <property type="match status" value="1"/>
</dbReference>
<evidence type="ECO:0000256" key="4">
    <source>
        <dbReference type="ARBA" id="ARBA00022729"/>
    </source>
</evidence>
<evidence type="ECO:0000259" key="18">
    <source>
        <dbReference type="PROSITE" id="PS50050"/>
    </source>
</evidence>
<dbReference type="InterPro" id="IPR034040">
    <property type="entry name" value="TNFRSF11A_N"/>
</dbReference>